<name>A0AA90VL43_9BACT</name>
<dbReference type="RefSeq" id="WP_153136949.1">
    <property type="nucleotide sequence ID" value="NZ_VZAP01000012.1"/>
</dbReference>
<reference evidence="2" key="1">
    <citation type="submission" date="2019-09" db="EMBL/GenBank/DDBJ databases">
        <title>Distinct polysaccharide growth profiles of human intestinal Prevotella copri isolates.</title>
        <authorList>
            <person name="Fehlner-Peach H."/>
            <person name="Magnabosco C."/>
            <person name="Raghavan V."/>
            <person name="Scher J.U."/>
            <person name="Tett A."/>
            <person name="Cox L.M."/>
            <person name="Gottsegen C."/>
            <person name="Watters A."/>
            <person name="Wiltshire- Gordon J.D."/>
            <person name="Segata N."/>
            <person name="Bonneau R."/>
            <person name="Littman D.R."/>
        </authorList>
    </citation>
    <scope>NUCLEOTIDE SEQUENCE [LARGE SCALE GENOMIC DNA]</scope>
    <source>
        <strain evidence="2">iAU3127</strain>
    </source>
</reference>
<sequence>MTNQMLNEMLIKNVCKGWTPDCFINWKSVSREQLAGFCETVQNAINYTINDVLGNNCFNCNVDSKKIILLDGESFGKFGVLLWDVKDEEAIKAIIASDFSKKKINEYYDKVDNDPKVTGCDKEACAEYHSQVQGLAYEGYQVINTDTANGKLGLHLLCHEILHTLASTDEVNTLRCGKEFGDEATNEFIARLVSWQNHLGYATTSEMLQITKKDASLHNQNGCYGTLLEKEQFSSKSPDDIVAIIKRYLSIP</sequence>
<dbReference type="Proteomes" id="UP000421283">
    <property type="component" value="Unassembled WGS sequence"/>
</dbReference>
<proteinExistence type="predicted"/>
<dbReference type="EMBL" id="VZAP01000012">
    <property type="protein sequence ID" value="MQO91271.1"/>
    <property type="molecule type" value="Genomic_DNA"/>
</dbReference>
<dbReference type="AlphaFoldDB" id="A0AA90VL43"/>
<comment type="caution">
    <text evidence="1">The sequence shown here is derived from an EMBL/GenBank/DDBJ whole genome shotgun (WGS) entry which is preliminary data.</text>
</comment>
<gene>
    <name evidence="1" type="ORF">F7D31_01005</name>
</gene>
<evidence type="ECO:0000313" key="1">
    <source>
        <dbReference type="EMBL" id="MQO91271.1"/>
    </source>
</evidence>
<protein>
    <submittedName>
        <fullName evidence="1">Uncharacterized protein</fullName>
    </submittedName>
</protein>
<evidence type="ECO:0000313" key="2">
    <source>
        <dbReference type="Proteomes" id="UP000421283"/>
    </source>
</evidence>
<organism evidence="1 2">
    <name type="scientific">Segatella copri</name>
    <dbReference type="NCBI Taxonomy" id="165179"/>
    <lineage>
        <taxon>Bacteria</taxon>
        <taxon>Pseudomonadati</taxon>
        <taxon>Bacteroidota</taxon>
        <taxon>Bacteroidia</taxon>
        <taxon>Bacteroidales</taxon>
        <taxon>Prevotellaceae</taxon>
        <taxon>Segatella</taxon>
    </lineage>
</organism>
<accession>A0AA90VL43</accession>